<sequence length="90" mass="10971">MSRKKDKVQIPEYLKRLIEIVGEESYRKIVEHYGGTSIYIPVDVDYTRIERNKMIYEEFKRGMTYRELTRKYGLSESSIRKIIKMMRKEK</sequence>
<organism evidence="2 3">
    <name type="scientific">Intestinibacter bartlettii</name>
    <dbReference type="NCBI Taxonomy" id="261299"/>
    <lineage>
        <taxon>Bacteria</taxon>
        <taxon>Bacillati</taxon>
        <taxon>Bacillota</taxon>
        <taxon>Clostridia</taxon>
        <taxon>Peptostreptococcales</taxon>
        <taxon>Peptostreptococcaceae</taxon>
        <taxon>Intestinibacter</taxon>
    </lineage>
</organism>
<keyword evidence="3" id="KW-1185">Reference proteome</keyword>
<evidence type="ECO:0000313" key="3">
    <source>
        <dbReference type="Proteomes" id="UP001196301"/>
    </source>
</evidence>
<dbReference type="Proteomes" id="UP001196301">
    <property type="component" value="Unassembled WGS sequence"/>
</dbReference>
<dbReference type="Pfam" id="PF08765">
    <property type="entry name" value="Mor"/>
    <property type="match status" value="1"/>
</dbReference>
<protein>
    <submittedName>
        <fullName evidence="2">DNA-binding protein</fullName>
    </submittedName>
</protein>
<evidence type="ECO:0000313" key="2">
    <source>
        <dbReference type="EMBL" id="MBU5337261.1"/>
    </source>
</evidence>
<dbReference type="PANTHER" id="PTHR37812">
    <property type="entry name" value="MU-LIKE PROPHAGE FLUMU PROTEIN C"/>
    <property type="match status" value="1"/>
</dbReference>
<dbReference type="InterPro" id="IPR014875">
    <property type="entry name" value="Mor_transcription_activator"/>
</dbReference>
<evidence type="ECO:0000259" key="1">
    <source>
        <dbReference type="Pfam" id="PF08765"/>
    </source>
</evidence>
<comment type="caution">
    <text evidence="2">The sequence shown here is derived from an EMBL/GenBank/DDBJ whole genome shotgun (WGS) entry which is preliminary data.</text>
</comment>
<reference evidence="2 3" key="1">
    <citation type="submission" date="2021-06" db="EMBL/GenBank/DDBJ databases">
        <authorList>
            <person name="Sun Q."/>
            <person name="Li D."/>
        </authorList>
    </citation>
    <scope>NUCLEOTIDE SEQUENCE [LARGE SCALE GENOMIC DNA]</scope>
    <source>
        <strain evidence="2 3">N19</strain>
    </source>
</reference>
<dbReference type="InterPro" id="IPR052411">
    <property type="entry name" value="c-mor_Regulatory_Protein"/>
</dbReference>
<name>A0ABS6E1C9_9FIRM</name>
<feature type="domain" description="Mor transcription activator" evidence="1">
    <location>
        <begin position="16"/>
        <end position="90"/>
    </location>
</feature>
<keyword evidence="2" id="KW-0238">DNA-binding</keyword>
<dbReference type="PANTHER" id="PTHR37812:SF1">
    <property type="entry name" value="MU-LIKE PROPHAGE FLUMU PROTEIN C"/>
    <property type="match status" value="1"/>
</dbReference>
<proteinExistence type="predicted"/>
<gene>
    <name evidence="2" type="ORF">KQI20_12485</name>
</gene>
<dbReference type="GO" id="GO:0003677">
    <property type="term" value="F:DNA binding"/>
    <property type="evidence" value="ECO:0007669"/>
    <property type="project" value="UniProtKB-KW"/>
</dbReference>
<dbReference type="EMBL" id="JAHLOQ010000045">
    <property type="protein sequence ID" value="MBU5337261.1"/>
    <property type="molecule type" value="Genomic_DNA"/>
</dbReference>
<accession>A0ABS6E1C9</accession>
<dbReference type="RefSeq" id="WP_216571765.1">
    <property type="nucleotide sequence ID" value="NZ_JAHLOQ010000045.1"/>
</dbReference>